<evidence type="ECO:0000313" key="2">
    <source>
        <dbReference type="Proteomes" id="UP000607653"/>
    </source>
</evidence>
<dbReference type="AlphaFoldDB" id="A0A822Y0I6"/>
<proteinExistence type="predicted"/>
<organism evidence="1 2">
    <name type="scientific">Nelumbo nucifera</name>
    <name type="common">Sacred lotus</name>
    <dbReference type="NCBI Taxonomy" id="4432"/>
    <lineage>
        <taxon>Eukaryota</taxon>
        <taxon>Viridiplantae</taxon>
        <taxon>Streptophyta</taxon>
        <taxon>Embryophyta</taxon>
        <taxon>Tracheophyta</taxon>
        <taxon>Spermatophyta</taxon>
        <taxon>Magnoliopsida</taxon>
        <taxon>Proteales</taxon>
        <taxon>Nelumbonaceae</taxon>
        <taxon>Nelumbo</taxon>
    </lineage>
</organism>
<keyword evidence="2" id="KW-1185">Reference proteome</keyword>
<name>A0A822Y0I6_NELNU</name>
<accession>A0A822Y0I6</accession>
<protein>
    <submittedName>
        <fullName evidence="1">Uncharacterized protein</fullName>
    </submittedName>
</protein>
<comment type="caution">
    <text evidence="1">The sequence shown here is derived from an EMBL/GenBank/DDBJ whole genome shotgun (WGS) entry which is preliminary data.</text>
</comment>
<reference evidence="1 2" key="1">
    <citation type="journal article" date="2020" name="Mol. Biol. Evol.">
        <title>Distinct Expression and Methylation Patterns for Genes with Different Fates following a Single Whole-Genome Duplication in Flowering Plants.</title>
        <authorList>
            <person name="Shi T."/>
            <person name="Rahmani R.S."/>
            <person name="Gugger P.F."/>
            <person name="Wang M."/>
            <person name="Li H."/>
            <person name="Zhang Y."/>
            <person name="Li Z."/>
            <person name="Wang Q."/>
            <person name="Van de Peer Y."/>
            <person name="Marchal K."/>
            <person name="Chen J."/>
        </authorList>
    </citation>
    <scope>NUCLEOTIDE SEQUENCE [LARGE SCALE GENOMIC DNA]</scope>
    <source>
        <tissue evidence="1">Leaf</tissue>
    </source>
</reference>
<dbReference type="EMBL" id="DUZY01000002">
    <property type="protein sequence ID" value="DAD27424.1"/>
    <property type="molecule type" value="Genomic_DNA"/>
</dbReference>
<gene>
    <name evidence="1" type="ORF">HUJ06_028892</name>
</gene>
<sequence length="122" mass="13187">MTPAPRHLSVPSFQPVHAKILPNASGDHYICTVSNHYIVSAASTTTDGTNNSTTPTATSSPPPTKLCFISCRRRLLCRTIVQCHRFLTLDAYADAHTAEQIFSVLPCVSVFIASVGRLSCLL</sequence>
<dbReference type="Proteomes" id="UP000607653">
    <property type="component" value="Unassembled WGS sequence"/>
</dbReference>
<evidence type="ECO:0000313" key="1">
    <source>
        <dbReference type="EMBL" id="DAD27424.1"/>
    </source>
</evidence>